<evidence type="ECO:0000256" key="1">
    <source>
        <dbReference type="SAM" id="MobiDB-lite"/>
    </source>
</evidence>
<dbReference type="AlphaFoldDB" id="A0A1X7H1E1"/>
<reference evidence="2 3" key="1">
    <citation type="submission" date="2017-04" db="EMBL/GenBank/DDBJ databases">
        <authorList>
            <person name="Afonso C.L."/>
            <person name="Miller P.J."/>
            <person name="Scott M.A."/>
            <person name="Spackman E."/>
            <person name="Goraichik I."/>
            <person name="Dimitrov K.M."/>
            <person name="Suarez D.L."/>
            <person name="Swayne D.E."/>
        </authorList>
    </citation>
    <scope>NUCLEOTIDE SEQUENCE [LARGE SCALE GENOMIC DNA]</scope>
    <source>
        <strain evidence="2 3">N3/975</strain>
    </source>
</reference>
<keyword evidence="3" id="KW-1185">Reference proteome</keyword>
<evidence type="ECO:0000313" key="3">
    <source>
        <dbReference type="Proteomes" id="UP000192940"/>
    </source>
</evidence>
<sequence length="88" mass="9701">MNSHDSSLQSNNPANSAMDSAEKLHRSVSSALSHPTEQLIQQANNSLAHAEQAVRQIRGNANKQAVELAEEMLGEEKERLSKLHSNQR</sequence>
<name>A0A1X7H1E1_9BACL</name>
<protein>
    <submittedName>
        <fullName evidence="2">Uncharacterized protein</fullName>
    </submittedName>
</protein>
<feature type="compositionally biased region" description="Polar residues" evidence="1">
    <location>
        <begin position="27"/>
        <end position="47"/>
    </location>
</feature>
<dbReference type="RefSeq" id="WP_208918454.1">
    <property type="nucleotide sequence ID" value="NZ_LT840184.1"/>
</dbReference>
<organism evidence="2 3">
    <name type="scientific">Paenibacillus uliginis N3/975</name>
    <dbReference type="NCBI Taxonomy" id="1313296"/>
    <lineage>
        <taxon>Bacteria</taxon>
        <taxon>Bacillati</taxon>
        <taxon>Bacillota</taxon>
        <taxon>Bacilli</taxon>
        <taxon>Bacillales</taxon>
        <taxon>Paenibacillaceae</taxon>
        <taxon>Paenibacillus</taxon>
    </lineage>
</organism>
<dbReference type="Proteomes" id="UP000192940">
    <property type="component" value="Chromosome I"/>
</dbReference>
<dbReference type="STRING" id="1313296.SAMN05661091_1530"/>
<feature type="region of interest" description="Disordered" evidence="1">
    <location>
        <begin position="1"/>
        <end position="48"/>
    </location>
</feature>
<proteinExistence type="predicted"/>
<accession>A0A1X7H1E1</accession>
<gene>
    <name evidence="2" type="ORF">SAMN05661091_1530</name>
</gene>
<feature type="compositionally biased region" description="Polar residues" evidence="1">
    <location>
        <begin position="1"/>
        <end position="18"/>
    </location>
</feature>
<dbReference type="EMBL" id="LT840184">
    <property type="protein sequence ID" value="SMF78137.1"/>
    <property type="molecule type" value="Genomic_DNA"/>
</dbReference>
<evidence type="ECO:0000313" key="2">
    <source>
        <dbReference type="EMBL" id="SMF78137.1"/>
    </source>
</evidence>